<dbReference type="OrthoDB" id="787137at2759"/>
<comment type="caution">
    <text evidence="10">The sequence shown here is derived from an EMBL/GenBank/DDBJ whole genome shotgun (WGS) entry which is preliminary data.</text>
</comment>
<dbReference type="SUPFAM" id="SSF55729">
    <property type="entry name" value="Acyl-CoA N-acyltransferases (Nat)"/>
    <property type="match status" value="1"/>
</dbReference>
<dbReference type="GO" id="GO:0010485">
    <property type="term" value="F:histone H4 acetyltransferase activity"/>
    <property type="evidence" value="ECO:0007669"/>
    <property type="project" value="TreeGrafter"/>
</dbReference>
<feature type="compositionally biased region" description="Basic residues" evidence="8">
    <location>
        <begin position="170"/>
        <end position="179"/>
    </location>
</feature>
<evidence type="ECO:0000256" key="6">
    <source>
        <dbReference type="ARBA" id="ARBA00022990"/>
    </source>
</evidence>
<dbReference type="InterPro" id="IPR016181">
    <property type="entry name" value="Acyl_CoA_acyltransferase"/>
</dbReference>
<keyword evidence="4" id="KW-0479">Metal-binding</keyword>
<dbReference type="GO" id="GO:0003712">
    <property type="term" value="F:transcription coregulator activity"/>
    <property type="evidence" value="ECO:0007669"/>
    <property type="project" value="TreeGrafter"/>
</dbReference>
<dbReference type="Gene3D" id="1.10.10.10">
    <property type="entry name" value="Winged helix-like DNA-binding domain superfamily/Winged helix DNA-binding domain"/>
    <property type="match status" value="1"/>
</dbReference>
<evidence type="ECO:0000256" key="3">
    <source>
        <dbReference type="ARBA" id="ARBA00022679"/>
    </source>
</evidence>
<dbReference type="PANTHER" id="PTHR10615:SF161">
    <property type="entry name" value="HISTONE ACETYLTRANSFERASE KAT7"/>
    <property type="match status" value="1"/>
</dbReference>
<evidence type="ECO:0000256" key="1">
    <source>
        <dbReference type="ARBA" id="ARBA00010107"/>
    </source>
</evidence>
<evidence type="ECO:0000259" key="9">
    <source>
        <dbReference type="PROSITE" id="PS51726"/>
    </source>
</evidence>
<feature type="region of interest" description="Disordered" evidence="8">
    <location>
        <begin position="128"/>
        <end position="179"/>
    </location>
</feature>
<sequence>MQEKNSFLNYNVSCIMTLPPYQRKGFGRLLIDFSASYWKDLLLNYLSSYSDPNISIKDMSAEMAVNSYDIVSTFQYMGMMKYWKGKHILLKRQDLLEEFVARRKKRRQDHAEIDDRYLNWRPYVVTPDDATQSNSNNGSGGGGGSGGGSGGGGGAAGPGNGKASSTNTKDRKKKSSAPE</sequence>
<gene>
    <name evidence="10" type="ORF">HAZT_HAZT001424</name>
</gene>
<dbReference type="EC" id="2.3.1.48" evidence="2 7"/>
<feature type="compositionally biased region" description="Gly residues" evidence="8">
    <location>
        <begin position="138"/>
        <end position="160"/>
    </location>
</feature>
<comment type="similarity">
    <text evidence="1 7">Belongs to the MYST (SAS/MOZ) family.</text>
</comment>
<evidence type="ECO:0000256" key="2">
    <source>
        <dbReference type="ARBA" id="ARBA00013184"/>
    </source>
</evidence>
<evidence type="ECO:0000256" key="8">
    <source>
        <dbReference type="SAM" id="MobiDB-lite"/>
    </source>
</evidence>
<keyword evidence="3" id="KW-0808">Transferase</keyword>
<dbReference type="Pfam" id="PF01853">
    <property type="entry name" value="MOZ_SAS"/>
    <property type="match status" value="2"/>
</dbReference>
<keyword evidence="5" id="KW-0862">Zinc</keyword>
<dbReference type="GO" id="GO:0008270">
    <property type="term" value="F:zinc ion binding"/>
    <property type="evidence" value="ECO:0007669"/>
    <property type="project" value="UniProtKB-KW"/>
</dbReference>
<comment type="subcellular location">
    <subcellularLocation>
        <location evidence="7">Nucleus</location>
    </subcellularLocation>
</comment>
<name>A0A6A0HCI7_HYAAZ</name>
<keyword evidence="4" id="KW-0863">Zinc-finger</keyword>
<evidence type="ECO:0000256" key="7">
    <source>
        <dbReference type="RuleBase" id="RU361211"/>
    </source>
</evidence>
<keyword evidence="7" id="KW-0539">Nucleus</keyword>
<feature type="domain" description="MYST-type HAT" evidence="9">
    <location>
        <begin position="1"/>
        <end position="122"/>
    </location>
</feature>
<evidence type="ECO:0000256" key="5">
    <source>
        <dbReference type="ARBA" id="ARBA00022833"/>
    </source>
</evidence>
<dbReference type="GO" id="GO:0003682">
    <property type="term" value="F:chromatin binding"/>
    <property type="evidence" value="ECO:0007669"/>
    <property type="project" value="TreeGrafter"/>
</dbReference>
<dbReference type="GO" id="GO:0006357">
    <property type="term" value="P:regulation of transcription by RNA polymerase II"/>
    <property type="evidence" value="ECO:0007669"/>
    <property type="project" value="TreeGrafter"/>
</dbReference>
<reference evidence="10" key="2">
    <citation type="journal article" date="2018" name="Environ. Sci. Technol.">
        <title>The Toxicogenome of Hyalella azteca: A Model for Sediment Ecotoxicology and Evolutionary Toxicology.</title>
        <authorList>
            <person name="Poynton H.C."/>
            <person name="Hasenbein S."/>
            <person name="Benoit J.B."/>
            <person name="Sepulveda M.S."/>
            <person name="Poelchau M.F."/>
            <person name="Hughes D.S.T."/>
            <person name="Murali S.C."/>
            <person name="Chen S."/>
            <person name="Glastad K.M."/>
            <person name="Goodisman M.A.D."/>
            <person name="Werren J.H."/>
            <person name="Vineis J.H."/>
            <person name="Bowen J.L."/>
            <person name="Friedrich M."/>
            <person name="Jones J."/>
            <person name="Robertson H.M."/>
            <person name="Feyereisen R."/>
            <person name="Mechler-Hickson A."/>
            <person name="Mathers N."/>
            <person name="Lee C.E."/>
            <person name="Colbourne J.K."/>
            <person name="Biales A."/>
            <person name="Johnston J.S."/>
            <person name="Wellborn G.A."/>
            <person name="Rosendale A.J."/>
            <person name="Cridge A.G."/>
            <person name="Munoz-Torres M.C."/>
            <person name="Bain P.A."/>
            <person name="Manny A.R."/>
            <person name="Major K.M."/>
            <person name="Lambert F.N."/>
            <person name="Vulpe C.D."/>
            <person name="Tuck P."/>
            <person name="Blalock B.J."/>
            <person name="Lin Y.Y."/>
            <person name="Smith M.E."/>
            <person name="Ochoa-Acuna H."/>
            <person name="Chen M.M."/>
            <person name="Childers C.P."/>
            <person name="Qu J."/>
            <person name="Dugan S."/>
            <person name="Lee S.L."/>
            <person name="Chao H."/>
            <person name="Dinh H."/>
            <person name="Han Y."/>
            <person name="Doddapaneni H."/>
            <person name="Worley K.C."/>
            <person name="Muzny D.M."/>
            <person name="Gibbs R.A."/>
            <person name="Richards S."/>
        </authorList>
    </citation>
    <scope>NUCLEOTIDE SEQUENCE</scope>
    <source>
        <strain evidence="10">HAZT.00-mixed</strain>
        <tissue evidence="10">Whole organism</tissue>
    </source>
</reference>
<accession>A0A6A0HCI7</accession>
<reference evidence="10" key="1">
    <citation type="submission" date="2014-08" db="EMBL/GenBank/DDBJ databases">
        <authorList>
            <person name="Murali S."/>
            <person name="Richards S."/>
            <person name="Bandaranaike D."/>
            <person name="Bellair M."/>
            <person name="Blankenburg K."/>
            <person name="Chao H."/>
            <person name="Dinh H."/>
            <person name="Doddapaneni H."/>
            <person name="Dugan-Rocha S."/>
            <person name="Elkadiri S."/>
            <person name="Gnanaolivu R."/>
            <person name="Hughes D."/>
            <person name="Lee S."/>
            <person name="Li M."/>
            <person name="Ming W."/>
            <person name="Munidasa M."/>
            <person name="Muniz J."/>
            <person name="Nguyen L."/>
            <person name="Osuji N."/>
            <person name="Pu L.-L."/>
            <person name="Puazo M."/>
            <person name="Skinner E."/>
            <person name="Qu C."/>
            <person name="Quiroz J."/>
            <person name="Raj R."/>
            <person name="Weissenberger G."/>
            <person name="Xin Y."/>
            <person name="Zou X."/>
            <person name="Han Y."/>
            <person name="Worley K."/>
            <person name="Muzny D."/>
            <person name="Gibbs R."/>
        </authorList>
    </citation>
    <scope>NUCLEOTIDE SEQUENCE</scope>
    <source>
        <strain evidence="10">HAZT.00-mixed</strain>
        <tissue evidence="10">Whole organism</tissue>
    </source>
</reference>
<dbReference type="InterPro" id="IPR002717">
    <property type="entry name" value="HAT_MYST-type"/>
</dbReference>
<dbReference type="EMBL" id="JQDR03003147">
    <property type="protein sequence ID" value="KAA0202705.1"/>
    <property type="molecule type" value="Genomic_DNA"/>
</dbReference>
<evidence type="ECO:0000256" key="4">
    <source>
        <dbReference type="ARBA" id="ARBA00022771"/>
    </source>
</evidence>
<proteinExistence type="inferred from homology"/>
<dbReference type="PANTHER" id="PTHR10615">
    <property type="entry name" value="HISTONE ACETYLTRANSFERASE"/>
    <property type="match status" value="1"/>
</dbReference>
<dbReference type="InterPro" id="IPR050603">
    <property type="entry name" value="MYST_HAT"/>
</dbReference>
<dbReference type="Proteomes" id="UP000711488">
    <property type="component" value="Unassembled WGS sequence"/>
</dbReference>
<keyword evidence="6" id="KW-0007">Acetylation</keyword>
<reference evidence="10" key="3">
    <citation type="submission" date="2019-06" db="EMBL/GenBank/DDBJ databases">
        <authorList>
            <person name="Poynton C."/>
            <person name="Hasenbein S."/>
            <person name="Benoit J.B."/>
            <person name="Sepulveda M.S."/>
            <person name="Poelchau M.F."/>
            <person name="Murali S.C."/>
            <person name="Chen S."/>
            <person name="Glastad K.M."/>
            <person name="Werren J.H."/>
            <person name="Vineis J.H."/>
            <person name="Bowen J.L."/>
            <person name="Friedrich M."/>
            <person name="Jones J."/>
            <person name="Robertson H.M."/>
            <person name="Feyereisen R."/>
            <person name="Mechler-Hickson A."/>
            <person name="Mathers N."/>
            <person name="Lee C.E."/>
            <person name="Colbourne J.K."/>
            <person name="Biales A."/>
            <person name="Johnston J.S."/>
            <person name="Wellborn G.A."/>
            <person name="Rosendale A.J."/>
            <person name="Cridge A.G."/>
            <person name="Munoz-Torres M.C."/>
            <person name="Bain P.A."/>
            <person name="Manny A.R."/>
            <person name="Major K.M."/>
            <person name="Lambert F.N."/>
            <person name="Vulpe C.D."/>
            <person name="Tuck P."/>
            <person name="Blalock B.J."/>
            <person name="Lin Y.-Y."/>
            <person name="Smith M.E."/>
            <person name="Ochoa-Acuna H."/>
            <person name="Chen M.-J.M."/>
            <person name="Childers C.P."/>
            <person name="Qu J."/>
            <person name="Dugan S."/>
            <person name="Lee S.L."/>
            <person name="Chao H."/>
            <person name="Dinh H."/>
            <person name="Han Y."/>
            <person name="Doddapaneni H."/>
            <person name="Worley K.C."/>
            <person name="Muzny D.M."/>
            <person name="Gibbs R.A."/>
            <person name="Richards S."/>
        </authorList>
    </citation>
    <scope>NUCLEOTIDE SEQUENCE</scope>
    <source>
        <strain evidence="10">HAZT.00-mixed</strain>
        <tissue evidence="10">Whole organism</tissue>
    </source>
</reference>
<comment type="catalytic activity">
    <reaction evidence="7">
        <text>L-lysyl-[protein] + acetyl-CoA = N(6)-acetyl-L-lysyl-[protein] + CoA + H(+)</text>
        <dbReference type="Rhea" id="RHEA:45948"/>
        <dbReference type="Rhea" id="RHEA-COMP:9752"/>
        <dbReference type="Rhea" id="RHEA-COMP:10731"/>
        <dbReference type="ChEBI" id="CHEBI:15378"/>
        <dbReference type="ChEBI" id="CHEBI:29969"/>
        <dbReference type="ChEBI" id="CHEBI:57287"/>
        <dbReference type="ChEBI" id="CHEBI:57288"/>
        <dbReference type="ChEBI" id="CHEBI:61930"/>
        <dbReference type="EC" id="2.3.1.48"/>
    </reaction>
</comment>
<dbReference type="InterPro" id="IPR036388">
    <property type="entry name" value="WH-like_DNA-bd_sf"/>
</dbReference>
<dbReference type="GO" id="GO:0010484">
    <property type="term" value="F:histone H3 acetyltransferase activity"/>
    <property type="evidence" value="ECO:0007669"/>
    <property type="project" value="TreeGrafter"/>
</dbReference>
<protein>
    <recommendedName>
        <fullName evidence="2 7">Histone acetyltransferase</fullName>
        <ecNumber evidence="2 7">2.3.1.48</ecNumber>
    </recommendedName>
</protein>
<dbReference type="PROSITE" id="PS51726">
    <property type="entry name" value="MYST_HAT"/>
    <property type="match status" value="1"/>
</dbReference>
<dbReference type="GO" id="GO:0036409">
    <property type="term" value="C:histone H3-K14 acetyltransferase complex"/>
    <property type="evidence" value="ECO:0007669"/>
    <property type="project" value="TreeGrafter"/>
</dbReference>
<evidence type="ECO:0000313" key="10">
    <source>
        <dbReference type="EMBL" id="KAA0202705.1"/>
    </source>
</evidence>
<dbReference type="AlphaFoldDB" id="A0A6A0HCI7"/>
<organism evidence="10">
    <name type="scientific">Hyalella azteca</name>
    <name type="common">Amphipod</name>
    <dbReference type="NCBI Taxonomy" id="294128"/>
    <lineage>
        <taxon>Eukaryota</taxon>
        <taxon>Metazoa</taxon>
        <taxon>Ecdysozoa</taxon>
        <taxon>Arthropoda</taxon>
        <taxon>Crustacea</taxon>
        <taxon>Multicrustacea</taxon>
        <taxon>Malacostraca</taxon>
        <taxon>Eumalacostraca</taxon>
        <taxon>Peracarida</taxon>
        <taxon>Amphipoda</taxon>
        <taxon>Senticaudata</taxon>
        <taxon>Talitrida</taxon>
        <taxon>Talitroidea</taxon>
        <taxon>Hyalellidae</taxon>
        <taxon>Hyalella</taxon>
    </lineage>
</organism>